<evidence type="ECO:0000313" key="1">
    <source>
        <dbReference type="EMBL" id="GBG20933.1"/>
    </source>
</evidence>
<evidence type="ECO:0000313" key="2">
    <source>
        <dbReference type="Proteomes" id="UP000245124"/>
    </source>
</evidence>
<name>A0A2R5FXI4_NOSCO</name>
<dbReference type="OrthoDB" id="516606at2"/>
<reference evidence="1 2" key="1">
    <citation type="submission" date="2017-06" db="EMBL/GenBank/DDBJ databases">
        <title>Genome sequencing of cyanobaciteial culture collection at National Institute for Environmental Studies (NIES).</title>
        <authorList>
            <person name="Hirose Y."/>
            <person name="Shimura Y."/>
            <person name="Fujisawa T."/>
            <person name="Nakamura Y."/>
            <person name="Kawachi M."/>
        </authorList>
    </citation>
    <scope>NUCLEOTIDE SEQUENCE [LARGE SCALE GENOMIC DNA]</scope>
    <source>
        <strain evidence="1 2">NIES-4072</strain>
    </source>
</reference>
<protein>
    <submittedName>
        <fullName evidence="1">Uncharacterized protein</fullName>
    </submittedName>
</protein>
<gene>
    <name evidence="1" type="ORF">NIES4072_46150</name>
</gene>
<dbReference type="Proteomes" id="UP000245124">
    <property type="component" value="Unassembled WGS sequence"/>
</dbReference>
<dbReference type="AlphaFoldDB" id="A0A2R5FXI4"/>
<proteinExistence type="predicted"/>
<sequence length="168" mass="18850">MQKRKLNISLLLKVPIDLEIEVLGVPPTNCHQAEDKKEDTNIFHLKGDSEPEIVISGASLADLDENSQALVSQIVGELEQTGKIFSTFSPTQYEQDKPGNYEQEIVEKYECIDAFSIEDFVAIQPETPQRHKKIMGRFLDSLSDSFALAVNSMGTVLFLGKLANYTWE</sequence>
<organism evidence="1 2">
    <name type="scientific">Nostoc commune NIES-4072</name>
    <dbReference type="NCBI Taxonomy" id="2005467"/>
    <lineage>
        <taxon>Bacteria</taxon>
        <taxon>Bacillati</taxon>
        <taxon>Cyanobacteriota</taxon>
        <taxon>Cyanophyceae</taxon>
        <taxon>Nostocales</taxon>
        <taxon>Nostocaceae</taxon>
        <taxon>Nostoc</taxon>
    </lineage>
</organism>
<dbReference type="RefSeq" id="WP_109010925.1">
    <property type="nucleotide sequence ID" value="NZ_BDUD01000001.1"/>
</dbReference>
<dbReference type="EMBL" id="BDUD01000001">
    <property type="protein sequence ID" value="GBG20933.1"/>
    <property type="molecule type" value="Genomic_DNA"/>
</dbReference>
<comment type="caution">
    <text evidence="1">The sequence shown here is derived from an EMBL/GenBank/DDBJ whole genome shotgun (WGS) entry which is preliminary data.</text>
</comment>
<accession>A0A2R5FXI4</accession>
<keyword evidence="2" id="KW-1185">Reference proteome</keyword>